<comment type="caution">
    <text evidence="8">The sequence shown here is derived from an EMBL/GenBank/DDBJ whole genome shotgun (WGS) entry which is preliminary data.</text>
</comment>
<dbReference type="Proteomes" id="UP000287188">
    <property type="component" value="Unassembled WGS sequence"/>
</dbReference>
<evidence type="ECO:0000256" key="2">
    <source>
        <dbReference type="ARBA" id="ARBA00022630"/>
    </source>
</evidence>
<keyword evidence="2" id="KW-0285">Flavoprotein</keyword>
<feature type="region of interest" description="Disordered" evidence="5">
    <location>
        <begin position="358"/>
        <end position="386"/>
    </location>
</feature>
<dbReference type="Pfam" id="PF14759">
    <property type="entry name" value="Reductase_C"/>
    <property type="match status" value="1"/>
</dbReference>
<feature type="compositionally biased region" description="Polar residues" evidence="5">
    <location>
        <begin position="368"/>
        <end position="386"/>
    </location>
</feature>
<evidence type="ECO:0000256" key="4">
    <source>
        <dbReference type="ARBA" id="ARBA00023002"/>
    </source>
</evidence>
<keyword evidence="9" id="KW-1185">Reference proteome</keyword>
<gene>
    <name evidence="8" type="ORF">KDK_81900</name>
</gene>
<evidence type="ECO:0000313" key="9">
    <source>
        <dbReference type="Proteomes" id="UP000287188"/>
    </source>
</evidence>
<dbReference type="InterPro" id="IPR028202">
    <property type="entry name" value="Reductase_C"/>
</dbReference>
<evidence type="ECO:0000256" key="3">
    <source>
        <dbReference type="ARBA" id="ARBA00022827"/>
    </source>
</evidence>
<dbReference type="PRINTS" id="PR00368">
    <property type="entry name" value="FADPNR"/>
</dbReference>
<sequence length="386" mass="42186">MLKGWVTADHTTLPRLYNVDDVEWKLGVAATGLDLRKRQVQLADGQQIDYHRLLIATGVRARRWPNKAEADLDGVFVVRTRDDAQQLQKRLDSKPRHVLIIGAGFTGSEIASVCRDRGLPVTVTERSASPLIGALGGTIGAIAAEVQRQNGVDLRCNTTVTSLEGDANKRLRRAHLSDGSTLDVDIAVVALGSIRNTEWLRGSGLAAGQLGVSCDAGCRAFDLNGIVTDDIFVAGDVARFPHPLYEYQLIALEHWGNALSQAEVAAHNMVNNEADRRPHISVPAFWSMQFGLNIKSVGLPPFATEVVVMQGSVEQRRFVAAYGHKGRTVAAVSFDQGRWLPYYEKQIAAAAPFPPAPPAYDSPGHYNLSRQSSQRPMCQRQHQPLS</sequence>
<organism evidence="8 9">
    <name type="scientific">Dictyobacter kobayashii</name>
    <dbReference type="NCBI Taxonomy" id="2014872"/>
    <lineage>
        <taxon>Bacteria</taxon>
        <taxon>Bacillati</taxon>
        <taxon>Chloroflexota</taxon>
        <taxon>Ktedonobacteria</taxon>
        <taxon>Ktedonobacterales</taxon>
        <taxon>Dictyobacteraceae</taxon>
        <taxon>Dictyobacter</taxon>
    </lineage>
</organism>
<protein>
    <submittedName>
        <fullName evidence="8">Pyridine nucleotide-disulfide oxidoreductase</fullName>
    </submittedName>
</protein>
<feature type="domain" description="FAD/NAD(P)-binding" evidence="6">
    <location>
        <begin position="21"/>
        <end position="261"/>
    </location>
</feature>
<dbReference type="SUPFAM" id="SSF55424">
    <property type="entry name" value="FAD/NAD-linked reductases, dimerisation (C-terminal) domain"/>
    <property type="match status" value="1"/>
</dbReference>
<dbReference type="GO" id="GO:0016651">
    <property type="term" value="F:oxidoreductase activity, acting on NAD(P)H"/>
    <property type="evidence" value="ECO:0007669"/>
    <property type="project" value="TreeGrafter"/>
</dbReference>
<evidence type="ECO:0000256" key="1">
    <source>
        <dbReference type="ARBA" id="ARBA00001974"/>
    </source>
</evidence>
<dbReference type="InterPro" id="IPR016156">
    <property type="entry name" value="FAD/NAD-linked_Rdtase_dimer_sf"/>
</dbReference>
<dbReference type="AlphaFoldDB" id="A0A402AZ59"/>
<dbReference type="Gene3D" id="3.30.390.30">
    <property type="match status" value="1"/>
</dbReference>
<dbReference type="Gene3D" id="3.50.50.60">
    <property type="entry name" value="FAD/NAD(P)-binding domain"/>
    <property type="match status" value="2"/>
</dbReference>
<evidence type="ECO:0000259" key="6">
    <source>
        <dbReference type="Pfam" id="PF07992"/>
    </source>
</evidence>
<dbReference type="PANTHER" id="PTHR43557:SF2">
    <property type="entry name" value="RIESKE DOMAIN-CONTAINING PROTEIN-RELATED"/>
    <property type="match status" value="1"/>
</dbReference>
<dbReference type="InterPro" id="IPR023753">
    <property type="entry name" value="FAD/NAD-binding_dom"/>
</dbReference>
<evidence type="ECO:0000259" key="7">
    <source>
        <dbReference type="Pfam" id="PF14759"/>
    </source>
</evidence>
<keyword evidence="4" id="KW-0560">Oxidoreductase</keyword>
<dbReference type="GO" id="GO:0005737">
    <property type="term" value="C:cytoplasm"/>
    <property type="evidence" value="ECO:0007669"/>
    <property type="project" value="TreeGrafter"/>
</dbReference>
<dbReference type="Pfam" id="PF07992">
    <property type="entry name" value="Pyr_redox_2"/>
    <property type="match status" value="1"/>
</dbReference>
<feature type="domain" description="Reductase C-terminal" evidence="7">
    <location>
        <begin position="285"/>
        <end position="356"/>
    </location>
</feature>
<comment type="cofactor">
    <cofactor evidence="1">
        <name>FAD</name>
        <dbReference type="ChEBI" id="CHEBI:57692"/>
    </cofactor>
</comment>
<reference evidence="9" key="1">
    <citation type="submission" date="2018-12" db="EMBL/GenBank/DDBJ databases">
        <title>Tengunoibacter tsumagoiensis gen. nov., sp. nov., Dictyobacter kobayashii sp. nov., D. alpinus sp. nov., and D. joshuensis sp. nov. and description of Dictyobacteraceae fam. nov. within the order Ktedonobacterales isolated from Tengu-no-mugimeshi.</title>
        <authorList>
            <person name="Wang C.M."/>
            <person name="Zheng Y."/>
            <person name="Sakai Y."/>
            <person name="Toyoda A."/>
            <person name="Minakuchi Y."/>
            <person name="Abe K."/>
            <person name="Yokota A."/>
            <person name="Yabe S."/>
        </authorList>
    </citation>
    <scope>NUCLEOTIDE SEQUENCE [LARGE SCALE GENOMIC DNA]</scope>
    <source>
        <strain evidence="9">Uno11</strain>
    </source>
</reference>
<dbReference type="PANTHER" id="PTHR43557">
    <property type="entry name" value="APOPTOSIS-INDUCING FACTOR 1"/>
    <property type="match status" value="1"/>
</dbReference>
<keyword evidence="3" id="KW-0274">FAD</keyword>
<evidence type="ECO:0000313" key="8">
    <source>
        <dbReference type="EMBL" id="GCE24390.1"/>
    </source>
</evidence>
<dbReference type="InterPro" id="IPR050446">
    <property type="entry name" value="FAD-oxidoreductase/Apoptosis"/>
</dbReference>
<evidence type="ECO:0000256" key="5">
    <source>
        <dbReference type="SAM" id="MobiDB-lite"/>
    </source>
</evidence>
<proteinExistence type="predicted"/>
<dbReference type="InterPro" id="IPR036188">
    <property type="entry name" value="FAD/NAD-bd_sf"/>
</dbReference>
<dbReference type="EMBL" id="BIFS01000002">
    <property type="protein sequence ID" value="GCE24390.1"/>
    <property type="molecule type" value="Genomic_DNA"/>
</dbReference>
<name>A0A402AZ59_9CHLR</name>
<dbReference type="SUPFAM" id="SSF51905">
    <property type="entry name" value="FAD/NAD(P)-binding domain"/>
    <property type="match status" value="1"/>
</dbReference>
<accession>A0A402AZ59</accession>